<evidence type="ECO:0000313" key="1">
    <source>
        <dbReference type="EMBL" id="WAW10135.1"/>
    </source>
</evidence>
<gene>
    <name evidence="1" type="ORF">NB640_00220</name>
</gene>
<evidence type="ECO:0000313" key="2">
    <source>
        <dbReference type="Proteomes" id="UP001156215"/>
    </source>
</evidence>
<sequence>MRGLDDPMEWVRYDAVWAGEAVGLDTSAFRKKLAELAQGLDPSEYDTVATSDAKKQRQCRAGRLLQKLESQKKK</sequence>
<dbReference type="KEGG" id="ovb:NB640_00220"/>
<organism evidence="1 2">
    <name type="scientific">Oxalobacter vibrioformis</name>
    <dbReference type="NCBI Taxonomy" id="933080"/>
    <lineage>
        <taxon>Bacteria</taxon>
        <taxon>Pseudomonadati</taxon>
        <taxon>Pseudomonadota</taxon>
        <taxon>Betaproteobacteria</taxon>
        <taxon>Burkholderiales</taxon>
        <taxon>Oxalobacteraceae</taxon>
        <taxon>Oxalobacter</taxon>
    </lineage>
</organism>
<proteinExistence type="predicted"/>
<accession>A0A9E9LYS3</accession>
<protein>
    <submittedName>
        <fullName evidence="1">Uncharacterized protein</fullName>
    </submittedName>
</protein>
<dbReference type="Proteomes" id="UP001156215">
    <property type="component" value="Chromosome"/>
</dbReference>
<dbReference type="EMBL" id="CP098242">
    <property type="protein sequence ID" value="WAW10135.1"/>
    <property type="molecule type" value="Genomic_DNA"/>
</dbReference>
<name>A0A9E9LYS3_9BURK</name>
<dbReference type="RefSeq" id="WP_269309135.1">
    <property type="nucleotide sequence ID" value="NZ_CP098242.1"/>
</dbReference>
<keyword evidence="2" id="KW-1185">Reference proteome</keyword>
<reference evidence="1" key="1">
    <citation type="journal article" date="2022" name="Front. Microbiol.">
        <title>New perspectives on an old grouping: The genomic and phenotypic variability of Oxalobacter formigenes and the implications for calcium oxalate stone prevention.</title>
        <authorList>
            <person name="Chmiel J.A."/>
            <person name="Carr C."/>
            <person name="Stuivenberg G.A."/>
            <person name="Venema R."/>
            <person name="Chanyi R.M."/>
            <person name="Al K.F."/>
            <person name="Giguere D."/>
            <person name="Say H."/>
            <person name="Akouris P.P."/>
            <person name="Dominguez Romero S.A."/>
            <person name="Kwong A."/>
            <person name="Tai V."/>
            <person name="Koval S.F."/>
            <person name="Razvi H."/>
            <person name="Bjazevic J."/>
            <person name="Burton J.P."/>
        </authorList>
    </citation>
    <scope>NUCLEOTIDE SEQUENCE</scope>
    <source>
        <strain evidence="1">WoOx3</strain>
    </source>
</reference>
<dbReference type="AlphaFoldDB" id="A0A9E9LYS3"/>